<proteinExistence type="predicted"/>
<dbReference type="EMBL" id="HG994361">
    <property type="protein sequence ID" value="CAF2158537.1"/>
    <property type="molecule type" value="Genomic_DNA"/>
</dbReference>
<organism evidence="2">
    <name type="scientific">Brassica napus</name>
    <name type="common">Rape</name>
    <dbReference type="NCBI Taxonomy" id="3708"/>
    <lineage>
        <taxon>Eukaryota</taxon>
        <taxon>Viridiplantae</taxon>
        <taxon>Streptophyta</taxon>
        <taxon>Embryophyta</taxon>
        <taxon>Tracheophyta</taxon>
        <taxon>Spermatophyta</taxon>
        <taxon>Magnoliopsida</taxon>
        <taxon>eudicotyledons</taxon>
        <taxon>Gunneridae</taxon>
        <taxon>Pentapetalae</taxon>
        <taxon>rosids</taxon>
        <taxon>malvids</taxon>
        <taxon>Brassicales</taxon>
        <taxon>Brassicaceae</taxon>
        <taxon>Brassiceae</taxon>
        <taxon>Brassica</taxon>
    </lineage>
</organism>
<gene>
    <name evidence="2" type="ORF">DARMORV10_A07P07860.1</name>
</gene>
<feature type="compositionally biased region" description="Basic and acidic residues" evidence="1">
    <location>
        <begin position="1"/>
        <end position="10"/>
    </location>
</feature>
<accession>A0A816YFJ3</accession>
<dbReference type="AlphaFoldDB" id="A0A816YFJ3"/>
<sequence>MNTKVYLDKSDEFDETMDNVGDSEEDDEKEEEREVKYEKRKNKKEQMKELEKMRGDFQRDSELHKLIVRSLGYVKRRKSIIMVMVIVKVKVRKWRMIMM</sequence>
<evidence type="ECO:0000256" key="1">
    <source>
        <dbReference type="SAM" id="MobiDB-lite"/>
    </source>
</evidence>
<feature type="region of interest" description="Disordered" evidence="1">
    <location>
        <begin position="1"/>
        <end position="45"/>
    </location>
</feature>
<protein>
    <submittedName>
        <fullName evidence="2">(rape) hypothetical protein</fullName>
    </submittedName>
</protein>
<reference evidence="2" key="1">
    <citation type="submission" date="2021-01" db="EMBL/GenBank/DDBJ databases">
        <authorList>
            <consortium name="Genoscope - CEA"/>
            <person name="William W."/>
        </authorList>
    </citation>
    <scope>NUCLEOTIDE SEQUENCE</scope>
</reference>
<dbReference type="SMR" id="A0A816YFJ3"/>
<name>A0A816YFJ3_BRANA</name>
<evidence type="ECO:0000313" key="2">
    <source>
        <dbReference type="EMBL" id="CAF2158537.1"/>
    </source>
</evidence>
<dbReference type="Proteomes" id="UP001295469">
    <property type="component" value="Chromosome A07"/>
</dbReference>
<feature type="compositionally biased region" description="Acidic residues" evidence="1">
    <location>
        <begin position="11"/>
        <end position="31"/>
    </location>
</feature>